<evidence type="ECO:0000256" key="6">
    <source>
        <dbReference type="SAM" id="Phobius"/>
    </source>
</evidence>
<dbReference type="Pfam" id="PF03741">
    <property type="entry name" value="TerC"/>
    <property type="match status" value="1"/>
</dbReference>
<protein>
    <submittedName>
        <fullName evidence="7">Inner membrane protein alx</fullName>
    </submittedName>
</protein>
<reference evidence="7 8" key="1">
    <citation type="submission" date="2019-02" db="EMBL/GenBank/DDBJ databases">
        <title>Deep-cultivation of Planctomycetes and their phenomic and genomic characterization uncovers novel biology.</title>
        <authorList>
            <person name="Wiegand S."/>
            <person name="Jogler M."/>
            <person name="Boedeker C."/>
            <person name="Pinto D."/>
            <person name="Vollmers J."/>
            <person name="Rivas-Marin E."/>
            <person name="Kohn T."/>
            <person name="Peeters S.H."/>
            <person name="Heuer A."/>
            <person name="Rast P."/>
            <person name="Oberbeckmann S."/>
            <person name="Bunk B."/>
            <person name="Jeske O."/>
            <person name="Meyerdierks A."/>
            <person name="Storesund J.E."/>
            <person name="Kallscheuer N."/>
            <person name="Luecker S."/>
            <person name="Lage O.M."/>
            <person name="Pohl T."/>
            <person name="Merkel B.J."/>
            <person name="Hornburger P."/>
            <person name="Mueller R.-W."/>
            <person name="Bruemmer F."/>
            <person name="Labrenz M."/>
            <person name="Spormann A.M."/>
            <person name="Op Den Camp H."/>
            <person name="Overmann J."/>
            <person name="Amann R."/>
            <person name="Jetten M.S.M."/>
            <person name="Mascher T."/>
            <person name="Medema M.H."/>
            <person name="Devos D.P."/>
            <person name="Kaster A.-K."/>
            <person name="Ovreas L."/>
            <person name="Rohde M."/>
            <person name="Galperin M.Y."/>
            <person name="Jogler C."/>
        </authorList>
    </citation>
    <scope>NUCLEOTIDE SEQUENCE [LARGE SCALE GENOMIC DNA]</scope>
    <source>
        <strain evidence="7 8">Pla144</strain>
    </source>
</reference>
<dbReference type="InterPro" id="IPR022369">
    <property type="entry name" value="Integral_membrane_TerC_rswitch"/>
</dbReference>
<comment type="caution">
    <text evidence="7">The sequence shown here is derived from an EMBL/GenBank/DDBJ whole genome shotgun (WGS) entry which is preliminary data.</text>
</comment>
<name>A0A5C6CRA2_9BACT</name>
<evidence type="ECO:0000256" key="4">
    <source>
        <dbReference type="ARBA" id="ARBA00022989"/>
    </source>
</evidence>
<comment type="subcellular location">
    <subcellularLocation>
        <location evidence="1">Membrane</location>
        <topology evidence="1">Multi-pass membrane protein</topology>
    </subcellularLocation>
</comment>
<accession>A0A5C6CRA2</accession>
<evidence type="ECO:0000256" key="2">
    <source>
        <dbReference type="ARBA" id="ARBA00007511"/>
    </source>
</evidence>
<evidence type="ECO:0000313" key="8">
    <source>
        <dbReference type="Proteomes" id="UP000318437"/>
    </source>
</evidence>
<keyword evidence="3 6" id="KW-0812">Transmembrane</keyword>
<dbReference type="Proteomes" id="UP000318437">
    <property type="component" value="Unassembled WGS sequence"/>
</dbReference>
<feature type="transmembrane region" description="Helical" evidence="6">
    <location>
        <begin position="6"/>
        <end position="23"/>
    </location>
</feature>
<dbReference type="InterPro" id="IPR005496">
    <property type="entry name" value="Integral_membrane_TerC"/>
</dbReference>
<dbReference type="EMBL" id="SJPS01000003">
    <property type="protein sequence ID" value="TWU27443.1"/>
    <property type="molecule type" value="Genomic_DNA"/>
</dbReference>
<dbReference type="PANTHER" id="PTHR30238:SF0">
    <property type="entry name" value="THYLAKOID MEMBRANE PROTEIN TERC, CHLOROPLASTIC"/>
    <property type="match status" value="1"/>
</dbReference>
<gene>
    <name evidence="7" type="primary">alx</name>
    <name evidence="7" type="ORF">Pla144_22160</name>
</gene>
<keyword evidence="5 6" id="KW-0472">Membrane</keyword>
<evidence type="ECO:0000313" key="7">
    <source>
        <dbReference type="EMBL" id="TWU27443.1"/>
    </source>
</evidence>
<keyword evidence="8" id="KW-1185">Reference proteome</keyword>
<organism evidence="7 8">
    <name type="scientific">Bythopirellula polymerisocia</name>
    <dbReference type="NCBI Taxonomy" id="2528003"/>
    <lineage>
        <taxon>Bacteria</taxon>
        <taxon>Pseudomonadati</taxon>
        <taxon>Planctomycetota</taxon>
        <taxon>Planctomycetia</taxon>
        <taxon>Pirellulales</taxon>
        <taxon>Lacipirellulaceae</taxon>
        <taxon>Bythopirellula</taxon>
    </lineage>
</organism>
<feature type="transmembrane region" description="Helical" evidence="6">
    <location>
        <begin position="207"/>
        <end position="231"/>
    </location>
</feature>
<keyword evidence="4 6" id="KW-1133">Transmembrane helix</keyword>
<dbReference type="RefSeq" id="WP_197530565.1">
    <property type="nucleotide sequence ID" value="NZ_SJPS01000003.1"/>
</dbReference>
<feature type="transmembrane region" description="Helical" evidence="6">
    <location>
        <begin position="269"/>
        <end position="288"/>
    </location>
</feature>
<evidence type="ECO:0000256" key="5">
    <source>
        <dbReference type="ARBA" id="ARBA00023136"/>
    </source>
</evidence>
<proteinExistence type="inferred from homology"/>
<comment type="similarity">
    <text evidence="2">Belongs to the TerC family.</text>
</comment>
<sequence length="332" mass="37455">MITIWLGFLALIAVLLFLDLGLFHRRDTVLSFKQALSWTCVWIAAALVFNIFVYGLYEHNWLGWTDYASHHSTGSEAALDFFTGYVVEKSLSMDNLFVIAMIFAYFHVPLALQHRVLFWGIFGAVVLRGIMIALGSVLIARFEWIIYVFGAFLIFSAAKMLFTREEAFSPEHNPLINLTKKFFPVTHEFHGHHFFVTIADKTTATPLLLALVLVESSDVMFAVDSIPAVFAVTRDPFIVFTSNIFAILGLRSLYFVLGSMIEKFRYLKPSIIVLLAYVGFKMLLSHYFTIPNGVSLGIIAGILSTGVVASLEADRRDRLRQDTFHSDDDTVL</sequence>
<dbReference type="PANTHER" id="PTHR30238">
    <property type="entry name" value="MEMBRANE BOUND PREDICTED REDOX MODULATOR"/>
    <property type="match status" value="1"/>
</dbReference>
<dbReference type="AlphaFoldDB" id="A0A5C6CRA2"/>
<dbReference type="NCBIfam" id="TIGR03718">
    <property type="entry name" value="R_switched_Alx"/>
    <property type="match status" value="1"/>
</dbReference>
<feature type="transmembrane region" description="Helical" evidence="6">
    <location>
        <begin position="294"/>
        <end position="311"/>
    </location>
</feature>
<dbReference type="GO" id="GO:0016020">
    <property type="term" value="C:membrane"/>
    <property type="evidence" value="ECO:0007669"/>
    <property type="project" value="UniProtKB-SubCell"/>
</dbReference>
<feature type="transmembrane region" description="Helical" evidence="6">
    <location>
        <begin position="144"/>
        <end position="162"/>
    </location>
</feature>
<feature type="transmembrane region" description="Helical" evidence="6">
    <location>
        <begin position="95"/>
        <end position="112"/>
    </location>
</feature>
<evidence type="ECO:0000256" key="3">
    <source>
        <dbReference type="ARBA" id="ARBA00022692"/>
    </source>
</evidence>
<feature type="transmembrane region" description="Helical" evidence="6">
    <location>
        <begin position="35"/>
        <end position="57"/>
    </location>
</feature>
<feature type="transmembrane region" description="Helical" evidence="6">
    <location>
        <begin position="237"/>
        <end position="257"/>
    </location>
</feature>
<feature type="transmembrane region" description="Helical" evidence="6">
    <location>
        <begin position="117"/>
        <end position="138"/>
    </location>
</feature>
<evidence type="ECO:0000256" key="1">
    <source>
        <dbReference type="ARBA" id="ARBA00004141"/>
    </source>
</evidence>